<name>A0AAP3AT58_RIEAN</name>
<gene>
    <name evidence="2" type="ORF">OKE68_11565</name>
</gene>
<dbReference type="PROSITE" id="PS51257">
    <property type="entry name" value="PROKAR_LIPOPROTEIN"/>
    <property type="match status" value="1"/>
</dbReference>
<feature type="signal peptide" evidence="1">
    <location>
        <begin position="1"/>
        <end position="25"/>
    </location>
</feature>
<evidence type="ECO:0008006" key="4">
    <source>
        <dbReference type="Google" id="ProtNLM"/>
    </source>
</evidence>
<keyword evidence="1" id="KW-0732">Signal</keyword>
<comment type="caution">
    <text evidence="2">The sequence shown here is derived from an EMBL/GenBank/DDBJ whole genome shotgun (WGS) entry which is preliminary data.</text>
</comment>
<accession>A0AAP3AT58</accession>
<evidence type="ECO:0000313" key="2">
    <source>
        <dbReference type="EMBL" id="MCW0524939.1"/>
    </source>
</evidence>
<evidence type="ECO:0000256" key="1">
    <source>
        <dbReference type="SAM" id="SignalP"/>
    </source>
</evidence>
<dbReference type="AlphaFoldDB" id="A0AAP3AT58"/>
<dbReference type="EMBL" id="JAOZYT010000133">
    <property type="protein sequence ID" value="MCW0524939.1"/>
    <property type="molecule type" value="Genomic_DNA"/>
</dbReference>
<organism evidence="2 3">
    <name type="scientific">Riemerella anatipestifer</name>
    <name type="common">Moraxella anatipestifer</name>
    <dbReference type="NCBI Taxonomy" id="34085"/>
    <lineage>
        <taxon>Bacteria</taxon>
        <taxon>Pseudomonadati</taxon>
        <taxon>Bacteroidota</taxon>
        <taxon>Flavobacteriia</taxon>
        <taxon>Flavobacteriales</taxon>
        <taxon>Weeksellaceae</taxon>
        <taxon>Riemerella</taxon>
    </lineage>
</organism>
<sequence>MNRKFYYALGVYALMSVFVSCNRNASESDIIIKEEKLGIDNIKVIEGLRSSKNKMTSLKFTRGFTVLSDDKNSTNISLKDIENKYRENLEIINNETGLDLKYNEEEFKIMLSSLKGDFLKDGFVISGETYDKNLSEIRKNGSEELFYETNQILRKVYSNNSEFVEYGRGITRGCALALAGNFLSTLGLSACATGVGCPVAIAAKVVAMASVADACM</sequence>
<reference evidence="2" key="1">
    <citation type="submission" date="2022-10" db="EMBL/GenBank/DDBJ databases">
        <title>Sifting through the core-genome to identify putative cross-protective antigens against Riemerella anatipestifer.</title>
        <authorList>
            <person name="Zheng X."/>
            <person name="Zhang W."/>
        </authorList>
    </citation>
    <scope>NUCLEOTIDE SEQUENCE</scope>
    <source>
        <strain evidence="2">ZWRA178</strain>
    </source>
</reference>
<protein>
    <recommendedName>
        <fullName evidence="4">Lipoprotein</fullName>
    </recommendedName>
</protein>
<dbReference type="Proteomes" id="UP001207440">
    <property type="component" value="Unassembled WGS sequence"/>
</dbReference>
<proteinExistence type="predicted"/>
<dbReference type="RefSeq" id="WP_064971191.1">
    <property type="nucleotide sequence ID" value="NZ_CP081926.1"/>
</dbReference>
<evidence type="ECO:0000313" key="3">
    <source>
        <dbReference type="Proteomes" id="UP001207440"/>
    </source>
</evidence>
<feature type="chain" id="PRO_5042997933" description="Lipoprotein" evidence="1">
    <location>
        <begin position="26"/>
        <end position="216"/>
    </location>
</feature>